<dbReference type="InterPro" id="IPR009057">
    <property type="entry name" value="Homeodomain-like_sf"/>
</dbReference>
<dbReference type="Pfam" id="PF13972">
    <property type="entry name" value="TetR"/>
    <property type="match status" value="1"/>
</dbReference>
<evidence type="ECO:0000313" key="5">
    <source>
        <dbReference type="Proteomes" id="UP000602647"/>
    </source>
</evidence>
<comment type="caution">
    <text evidence="4">The sequence shown here is derived from an EMBL/GenBank/DDBJ whole genome shotgun (WGS) entry which is preliminary data.</text>
</comment>
<dbReference type="GO" id="GO:0003677">
    <property type="term" value="F:DNA binding"/>
    <property type="evidence" value="ECO:0007669"/>
    <property type="project" value="UniProtKB-UniRule"/>
</dbReference>
<feature type="domain" description="HTH tetR-type" evidence="3">
    <location>
        <begin position="3"/>
        <end position="63"/>
    </location>
</feature>
<keyword evidence="1 2" id="KW-0238">DNA-binding</keyword>
<dbReference type="RefSeq" id="WP_187303157.1">
    <property type="nucleotide sequence ID" value="NZ_CBCTON010000031.1"/>
</dbReference>
<sequence length="217" mass="25610">MGRETREKIMLTAIKLFNEEGVTNVSTVKLSNELHISPGNLYYYFDNKEHLIRSIWEEMLAPKISDLFYKEDLKTKEEGLIDFFLHLANDTYSFRFFYLELPAILNNDPELKKLYRERAIRLMKQMDSLIQGWVENGMMVPKLTPIAKNILVQNCWMLSQTGIIYTNMLEDHASFKDVCDNISQRLYALLRPYFSDKSHEKIMALFAENNLDFHKYA</sequence>
<dbReference type="Gene3D" id="1.10.357.10">
    <property type="entry name" value="Tetracycline Repressor, domain 2"/>
    <property type="match status" value="1"/>
</dbReference>
<dbReference type="InterPro" id="IPR025722">
    <property type="entry name" value="TetR"/>
</dbReference>
<proteinExistence type="predicted"/>
<organism evidence="4 5">
    <name type="scientific">Zhenpiania hominis</name>
    <dbReference type="NCBI Taxonomy" id="2763644"/>
    <lineage>
        <taxon>Bacteria</taxon>
        <taxon>Bacillati</taxon>
        <taxon>Bacillota</taxon>
        <taxon>Clostridia</taxon>
        <taxon>Peptostreptococcales</taxon>
        <taxon>Anaerovoracaceae</taxon>
        <taxon>Zhenpiania</taxon>
    </lineage>
</organism>
<dbReference type="PROSITE" id="PS50977">
    <property type="entry name" value="HTH_TETR_2"/>
    <property type="match status" value="1"/>
</dbReference>
<dbReference type="SUPFAM" id="SSF46689">
    <property type="entry name" value="Homeodomain-like"/>
    <property type="match status" value="1"/>
</dbReference>
<gene>
    <name evidence="4" type="ORF">H9L42_09440</name>
</gene>
<dbReference type="PANTHER" id="PTHR43479:SF12">
    <property type="entry name" value="TRANSCRIPTIONAL REGULATORY PROTEIN"/>
    <property type="match status" value="1"/>
</dbReference>
<dbReference type="EMBL" id="JACRYT010000009">
    <property type="protein sequence ID" value="MBC6680054.1"/>
    <property type="molecule type" value="Genomic_DNA"/>
</dbReference>
<dbReference type="InterPro" id="IPR001647">
    <property type="entry name" value="HTH_TetR"/>
</dbReference>
<reference evidence="4" key="1">
    <citation type="submission" date="2020-08" db="EMBL/GenBank/DDBJ databases">
        <title>Genome public.</title>
        <authorList>
            <person name="Liu C."/>
            <person name="Sun Q."/>
        </authorList>
    </citation>
    <scope>NUCLEOTIDE SEQUENCE</scope>
    <source>
        <strain evidence="4">BX12</strain>
    </source>
</reference>
<dbReference type="AlphaFoldDB" id="A0A923SS67"/>
<protein>
    <submittedName>
        <fullName evidence="4">TetR/AcrR family transcriptional regulator</fullName>
    </submittedName>
</protein>
<dbReference type="Proteomes" id="UP000602647">
    <property type="component" value="Unassembled WGS sequence"/>
</dbReference>
<accession>A0A923SS67</accession>
<dbReference type="InterPro" id="IPR050624">
    <property type="entry name" value="HTH-type_Tx_Regulator"/>
</dbReference>
<dbReference type="InterPro" id="IPR023772">
    <property type="entry name" value="DNA-bd_HTH_TetR-type_CS"/>
</dbReference>
<dbReference type="PROSITE" id="PS01081">
    <property type="entry name" value="HTH_TETR_1"/>
    <property type="match status" value="1"/>
</dbReference>
<feature type="DNA-binding region" description="H-T-H motif" evidence="2">
    <location>
        <begin position="26"/>
        <end position="45"/>
    </location>
</feature>
<evidence type="ECO:0000313" key="4">
    <source>
        <dbReference type="EMBL" id="MBC6680054.1"/>
    </source>
</evidence>
<dbReference type="PRINTS" id="PR00455">
    <property type="entry name" value="HTHTETR"/>
</dbReference>
<evidence type="ECO:0000259" key="3">
    <source>
        <dbReference type="PROSITE" id="PS50977"/>
    </source>
</evidence>
<dbReference type="Pfam" id="PF00440">
    <property type="entry name" value="TetR_N"/>
    <property type="match status" value="1"/>
</dbReference>
<dbReference type="PANTHER" id="PTHR43479">
    <property type="entry name" value="ACREF/ENVCD OPERON REPRESSOR-RELATED"/>
    <property type="match status" value="1"/>
</dbReference>
<evidence type="ECO:0000256" key="2">
    <source>
        <dbReference type="PROSITE-ProRule" id="PRU00335"/>
    </source>
</evidence>
<keyword evidence="5" id="KW-1185">Reference proteome</keyword>
<dbReference type="InterPro" id="IPR036271">
    <property type="entry name" value="Tet_transcr_reg_TetR-rel_C_sf"/>
</dbReference>
<dbReference type="SUPFAM" id="SSF48498">
    <property type="entry name" value="Tetracyclin repressor-like, C-terminal domain"/>
    <property type="match status" value="1"/>
</dbReference>
<evidence type="ECO:0000256" key="1">
    <source>
        <dbReference type="ARBA" id="ARBA00023125"/>
    </source>
</evidence>
<name>A0A923SS67_9FIRM</name>